<evidence type="ECO:0000313" key="3">
    <source>
        <dbReference type="Proteomes" id="UP000199263"/>
    </source>
</evidence>
<accession>A0A1I1QAV2</accession>
<proteinExistence type="predicted"/>
<dbReference type="InterPro" id="IPR021778">
    <property type="entry name" value="Se/S_carrier-like"/>
</dbReference>
<keyword evidence="3" id="KW-1185">Reference proteome</keyword>
<evidence type="ECO:0000259" key="1">
    <source>
        <dbReference type="Pfam" id="PF11823"/>
    </source>
</evidence>
<name>A0A1I1QAV2_9CLOT</name>
<protein>
    <recommendedName>
        <fullName evidence="1">Putative Se/S carrier protein-like domain-containing protein</fullName>
    </recommendedName>
</protein>
<dbReference type="Proteomes" id="UP000199263">
    <property type="component" value="Unassembled WGS sequence"/>
</dbReference>
<feature type="domain" description="Putative Se/S carrier protein-like" evidence="1">
    <location>
        <begin position="10"/>
        <end position="75"/>
    </location>
</feature>
<sequence length="85" mass="9929">MIRVGVKVIYYIIVFKNTYDAMAAEKDLEQSSYRFTIMPTPTSIAKSCGICIRIDDKVELDKIIKNGVFEYKNIYLKNKHEYILI</sequence>
<dbReference type="EMBL" id="FOMG01000024">
    <property type="protein sequence ID" value="SFD19264.1"/>
    <property type="molecule type" value="Genomic_DNA"/>
</dbReference>
<gene>
    <name evidence="2" type="ORF">SAMN05421842_12424</name>
</gene>
<evidence type="ECO:0000313" key="2">
    <source>
        <dbReference type="EMBL" id="SFD19264.1"/>
    </source>
</evidence>
<dbReference type="Pfam" id="PF11823">
    <property type="entry name" value="Se_S_carrier"/>
    <property type="match status" value="1"/>
</dbReference>
<dbReference type="STRING" id="119641.SAMN05421842_12424"/>
<dbReference type="AlphaFoldDB" id="A0A1I1QAV2"/>
<organism evidence="2 3">
    <name type="scientific">Clostridium uliginosum</name>
    <dbReference type="NCBI Taxonomy" id="119641"/>
    <lineage>
        <taxon>Bacteria</taxon>
        <taxon>Bacillati</taxon>
        <taxon>Bacillota</taxon>
        <taxon>Clostridia</taxon>
        <taxon>Eubacteriales</taxon>
        <taxon>Clostridiaceae</taxon>
        <taxon>Clostridium</taxon>
    </lineage>
</organism>
<reference evidence="2 3" key="1">
    <citation type="submission" date="2016-10" db="EMBL/GenBank/DDBJ databases">
        <authorList>
            <person name="de Groot N.N."/>
        </authorList>
    </citation>
    <scope>NUCLEOTIDE SEQUENCE [LARGE SCALE GENOMIC DNA]</scope>
    <source>
        <strain evidence="2 3">DSM 12992</strain>
    </source>
</reference>